<comment type="similarity">
    <text evidence="1">Belongs to the 'phage' integrase family.</text>
</comment>
<dbReference type="InterPro" id="IPR002104">
    <property type="entry name" value="Integrase_catalytic"/>
</dbReference>
<dbReference type="GO" id="GO:0003677">
    <property type="term" value="F:DNA binding"/>
    <property type="evidence" value="ECO:0007669"/>
    <property type="project" value="UniProtKB-UniRule"/>
</dbReference>
<feature type="domain" description="Core-binding (CB)" evidence="7">
    <location>
        <begin position="62"/>
        <end position="146"/>
    </location>
</feature>
<dbReference type="InterPro" id="IPR050090">
    <property type="entry name" value="Tyrosine_recombinase_XerCD"/>
</dbReference>
<dbReference type="Pfam" id="PF14659">
    <property type="entry name" value="Phage_int_SAM_3"/>
    <property type="match status" value="1"/>
</dbReference>
<evidence type="ECO:0000259" key="7">
    <source>
        <dbReference type="PROSITE" id="PS51900"/>
    </source>
</evidence>
<dbReference type="Pfam" id="PF00589">
    <property type="entry name" value="Phage_integrase"/>
    <property type="match status" value="1"/>
</dbReference>
<evidence type="ECO:0000313" key="9">
    <source>
        <dbReference type="Proteomes" id="UP000183508"/>
    </source>
</evidence>
<dbReference type="InterPro" id="IPR044068">
    <property type="entry name" value="CB"/>
</dbReference>
<dbReference type="InterPro" id="IPR004107">
    <property type="entry name" value="Integrase_SAM-like_N"/>
</dbReference>
<organism evidence="8 9">
    <name type="scientific">Alicyclobacillus macrosporangiidus</name>
    <dbReference type="NCBI Taxonomy" id="392015"/>
    <lineage>
        <taxon>Bacteria</taxon>
        <taxon>Bacillati</taxon>
        <taxon>Bacillota</taxon>
        <taxon>Bacilli</taxon>
        <taxon>Bacillales</taxon>
        <taxon>Alicyclobacillaceae</taxon>
        <taxon>Alicyclobacillus</taxon>
    </lineage>
</organism>
<dbReference type="STRING" id="392015.SAMN05421543_101436"/>
<dbReference type="PANTHER" id="PTHR30349:SF64">
    <property type="entry name" value="PROPHAGE INTEGRASE INTD-RELATED"/>
    <property type="match status" value="1"/>
</dbReference>
<accession>A0A1I7FSY6</accession>
<dbReference type="InterPro" id="IPR010998">
    <property type="entry name" value="Integrase_recombinase_N"/>
</dbReference>
<dbReference type="SUPFAM" id="SSF56349">
    <property type="entry name" value="DNA breaking-rejoining enzymes"/>
    <property type="match status" value="1"/>
</dbReference>
<keyword evidence="2" id="KW-0229">DNA integration</keyword>
<evidence type="ECO:0000256" key="5">
    <source>
        <dbReference type="PROSITE-ProRule" id="PRU01248"/>
    </source>
</evidence>
<proteinExistence type="inferred from homology"/>
<dbReference type="InterPro" id="IPR013762">
    <property type="entry name" value="Integrase-like_cat_sf"/>
</dbReference>
<dbReference type="CDD" id="cd01189">
    <property type="entry name" value="INT_ICEBs1_C_like"/>
    <property type="match status" value="1"/>
</dbReference>
<evidence type="ECO:0000313" key="8">
    <source>
        <dbReference type="EMBL" id="SFU39267.1"/>
    </source>
</evidence>
<dbReference type="InterPro" id="IPR028259">
    <property type="entry name" value="AP2-like_int_N"/>
</dbReference>
<keyword evidence="9" id="KW-1185">Reference proteome</keyword>
<dbReference type="GO" id="GO:0006310">
    <property type="term" value="P:DNA recombination"/>
    <property type="evidence" value="ECO:0007669"/>
    <property type="project" value="UniProtKB-KW"/>
</dbReference>
<sequence>MKGHLRKRGSKWCFVLDVGKDENGKRIRKWFSGYATKREAEKAMASKIVEIESGGYVVAPKETVGTYLRRWLDDKRPQVAYNTYRKYEWLVCHHIIPKLGHIGLQKLTPSHLQKFYTDLRSGEAALSARSTLHAHRIIHEALDRAVKWGLVSRNVADAVEPPRADRYQASVWTAEQAAYFIEQTRTTEPRCWAVFVLAITTGMRKTEILGLQWTDVDMERGYISIQRTLDYVKKQPVVKELKTDRSRRYVALPSLATEALGAQRALQAQDRLLLGPDYKVSDWVFTNEIGEPLSPNTVNTAWYRALRSVDVPRIRFHDLRHTHASLLLKQGVNPKVVSERLGHATVQITLDTYSHVLPGLQRDAADRFDELLRKRAPN</sequence>
<feature type="domain" description="Tyr recombinase" evidence="6">
    <location>
        <begin position="167"/>
        <end position="366"/>
    </location>
</feature>
<evidence type="ECO:0000256" key="4">
    <source>
        <dbReference type="ARBA" id="ARBA00023172"/>
    </source>
</evidence>
<dbReference type="PROSITE" id="PS51900">
    <property type="entry name" value="CB"/>
    <property type="match status" value="1"/>
</dbReference>
<dbReference type="GO" id="GO:0015074">
    <property type="term" value="P:DNA integration"/>
    <property type="evidence" value="ECO:0007669"/>
    <property type="project" value="UniProtKB-KW"/>
</dbReference>
<evidence type="ECO:0000256" key="3">
    <source>
        <dbReference type="ARBA" id="ARBA00023125"/>
    </source>
</evidence>
<dbReference type="AlphaFoldDB" id="A0A1I7FSY6"/>
<dbReference type="EMBL" id="FPBV01000001">
    <property type="protein sequence ID" value="SFU39267.1"/>
    <property type="molecule type" value="Genomic_DNA"/>
</dbReference>
<dbReference type="InterPro" id="IPR011010">
    <property type="entry name" value="DNA_brk_join_enz"/>
</dbReference>
<evidence type="ECO:0000256" key="2">
    <source>
        <dbReference type="ARBA" id="ARBA00022908"/>
    </source>
</evidence>
<protein>
    <submittedName>
        <fullName evidence="8">Site-specific recombinase XerD</fullName>
    </submittedName>
</protein>
<dbReference type="Gene3D" id="1.10.443.10">
    <property type="entry name" value="Intergrase catalytic core"/>
    <property type="match status" value="1"/>
</dbReference>
<reference evidence="9" key="1">
    <citation type="submission" date="2016-10" db="EMBL/GenBank/DDBJ databases">
        <authorList>
            <person name="Varghese N."/>
        </authorList>
    </citation>
    <scope>NUCLEOTIDE SEQUENCE [LARGE SCALE GENOMIC DNA]</scope>
    <source>
        <strain evidence="9">DSM 17980</strain>
    </source>
</reference>
<keyword evidence="4" id="KW-0233">DNA recombination</keyword>
<dbReference type="PROSITE" id="PS51898">
    <property type="entry name" value="TYR_RECOMBINASE"/>
    <property type="match status" value="1"/>
</dbReference>
<dbReference type="Pfam" id="PF14657">
    <property type="entry name" value="Arm-DNA-bind_4"/>
    <property type="match status" value="1"/>
</dbReference>
<evidence type="ECO:0000259" key="6">
    <source>
        <dbReference type="PROSITE" id="PS51898"/>
    </source>
</evidence>
<dbReference type="Gene3D" id="1.10.150.130">
    <property type="match status" value="1"/>
</dbReference>
<gene>
    <name evidence="8" type="ORF">SAMN05421543_101436</name>
</gene>
<dbReference type="OrthoDB" id="9803188at2"/>
<evidence type="ECO:0000256" key="1">
    <source>
        <dbReference type="ARBA" id="ARBA00008857"/>
    </source>
</evidence>
<dbReference type="PANTHER" id="PTHR30349">
    <property type="entry name" value="PHAGE INTEGRASE-RELATED"/>
    <property type="match status" value="1"/>
</dbReference>
<dbReference type="Proteomes" id="UP000183508">
    <property type="component" value="Unassembled WGS sequence"/>
</dbReference>
<keyword evidence="3 5" id="KW-0238">DNA-binding</keyword>
<name>A0A1I7FSY6_9BACL</name>
<dbReference type="RefSeq" id="WP_074949048.1">
    <property type="nucleotide sequence ID" value="NZ_FPBV01000001.1"/>
</dbReference>